<sequence>MADVLRAKNLTVSSAGGIAVLRDISFAVARGEIIGLVGESGAGKSMLGRVIAANLPGGFHVSEGSLDFGGADLTRITGEARRQLLGREIAFIPQEPLTSLNPVLTIGQQFSEHLARIGGLPRSAFREHIVQALADVRLRNPEDLLQRYPFQLSGGMCQRVLIAMAFAAKPALVIADEPTTALDVSTQATVVQIMRRLQREQGTAMVFITHDLRLAARVCNRIAVLYAGEVIEEGPAGEVLEAPRHPYTRVLKAANPVLSGPRHRLRTLPDQMPTVEAFARLPGCRFATRCPVADPACAAAIPTLREIAPAHFVRCSDACGERAAALVEAEPILVPPAADKGSEPVLVLEGLSKHYPGKADWLGRRKPGTDAVKNVGLTVQRGEFIGIVGESGSGKSTLARLIAGLETPTDGRILVAGEDVTRADSKARALRLETLQMVFQDPQSALNPRRSIDHIVTQAMEPTGASRAERLERARSLLAETKLSGELLERYPAQLSGGQKQRVNIARALCVTPHLLIADEIVSGLDVSVQAQILNLLLDLRAARDLSLVLISHDLAVVRYLCSRVVIMHHGVVVEEGEVDRVFGDPQHPYTRQLIAAVPPDDLDTPWPAPVAVEPDNAEGLERASI</sequence>
<dbReference type="PANTHER" id="PTHR43776">
    <property type="entry name" value="TRANSPORT ATP-BINDING PROTEIN"/>
    <property type="match status" value="1"/>
</dbReference>
<comment type="similarity">
    <text evidence="2">Belongs to the ABC transporter superfamily.</text>
</comment>
<dbReference type="RefSeq" id="WP_110377306.1">
    <property type="nucleotide sequence ID" value="NZ_JAHBRY010000002.1"/>
</dbReference>
<evidence type="ECO:0000256" key="1">
    <source>
        <dbReference type="ARBA" id="ARBA00004417"/>
    </source>
</evidence>
<dbReference type="InterPro" id="IPR050319">
    <property type="entry name" value="ABC_transp_ATP-bind"/>
</dbReference>
<dbReference type="SMART" id="SM00382">
    <property type="entry name" value="AAA"/>
    <property type="match status" value="2"/>
</dbReference>
<reference evidence="7 8" key="1">
    <citation type="submission" date="2018-05" db="EMBL/GenBank/DDBJ databases">
        <title>Genomic Encyclopedia of Type Strains, Phase IV (KMG-IV): sequencing the most valuable type-strain genomes for metagenomic binning, comparative biology and taxonomic classification.</title>
        <authorList>
            <person name="Goeker M."/>
        </authorList>
    </citation>
    <scope>NUCLEOTIDE SEQUENCE [LARGE SCALE GENOMIC DNA]</scope>
    <source>
        <strain evidence="7 8">DSM 6462</strain>
    </source>
</reference>
<dbReference type="InterPro" id="IPR017871">
    <property type="entry name" value="ABC_transporter-like_CS"/>
</dbReference>
<dbReference type="InterPro" id="IPR013563">
    <property type="entry name" value="Oligopep_ABC_C"/>
</dbReference>
<proteinExistence type="inferred from homology"/>
<feature type="domain" description="ABC transporter" evidence="6">
    <location>
        <begin position="5"/>
        <end position="252"/>
    </location>
</feature>
<evidence type="ECO:0000256" key="5">
    <source>
        <dbReference type="ARBA" id="ARBA00022840"/>
    </source>
</evidence>
<dbReference type="GO" id="GO:0016887">
    <property type="term" value="F:ATP hydrolysis activity"/>
    <property type="evidence" value="ECO:0007669"/>
    <property type="project" value="InterPro"/>
</dbReference>
<dbReference type="NCBIfam" id="TIGR01727">
    <property type="entry name" value="oligo_HPY"/>
    <property type="match status" value="1"/>
</dbReference>
<name>A0A2V3TXF2_9HYPH</name>
<dbReference type="InterPro" id="IPR027417">
    <property type="entry name" value="P-loop_NTPase"/>
</dbReference>
<gene>
    <name evidence="7" type="ORF">C7450_11289</name>
</gene>
<dbReference type="AlphaFoldDB" id="A0A2V3TXF2"/>
<dbReference type="GO" id="GO:0055085">
    <property type="term" value="P:transmembrane transport"/>
    <property type="evidence" value="ECO:0007669"/>
    <property type="project" value="UniProtKB-ARBA"/>
</dbReference>
<protein>
    <submittedName>
        <fullName evidence="7">Peptide/nickel transport system ATP-binding protein</fullName>
    </submittedName>
</protein>
<comment type="subcellular location">
    <subcellularLocation>
        <location evidence="1">Cell inner membrane</location>
        <topology evidence="1">Peripheral membrane protein</topology>
    </subcellularLocation>
</comment>
<dbReference type="Pfam" id="PF08352">
    <property type="entry name" value="oligo_HPY"/>
    <property type="match status" value="2"/>
</dbReference>
<evidence type="ECO:0000313" key="8">
    <source>
        <dbReference type="Proteomes" id="UP000248021"/>
    </source>
</evidence>
<evidence type="ECO:0000259" key="6">
    <source>
        <dbReference type="PROSITE" id="PS50893"/>
    </source>
</evidence>
<keyword evidence="3" id="KW-0813">Transport</keyword>
<keyword evidence="5 7" id="KW-0067">ATP-binding</keyword>
<dbReference type="InterPro" id="IPR003439">
    <property type="entry name" value="ABC_transporter-like_ATP-bd"/>
</dbReference>
<dbReference type="NCBIfam" id="NF007739">
    <property type="entry name" value="PRK10419.1"/>
    <property type="match status" value="2"/>
</dbReference>
<dbReference type="CDD" id="cd03257">
    <property type="entry name" value="ABC_NikE_OppD_transporters"/>
    <property type="match status" value="2"/>
</dbReference>
<feature type="domain" description="ABC transporter" evidence="6">
    <location>
        <begin position="346"/>
        <end position="595"/>
    </location>
</feature>
<keyword evidence="4" id="KW-0547">Nucleotide-binding</keyword>
<dbReference type="NCBIfam" id="NF008453">
    <property type="entry name" value="PRK11308.1"/>
    <property type="match status" value="2"/>
</dbReference>
<dbReference type="InterPro" id="IPR003593">
    <property type="entry name" value="AAA+_ATPase"/>
</dbReference>
<dbReference type="Gene3D" id="3.40.50.300">
    <property type="entry name" value="P-loop containing nucleotide triphosphate hydrolases"/>
    <property type="match status" value="2"/>
</dbReference>
<dbReference type="Pfam" id="PF00005">
    <property type="entry name" value="ABC_tran"/>
    <property type="match status" value="2"/>
</dbReference>
<dbReference type="GO" id="GO:0005524">
    <property type="term" value="F:ATP binding"/>
    <property type="evidence" value="ECO:0007669"/>
    <property type="project" value="UniProtKB-KW"/>
</dbReference>
<dbReference type="EMBL" id="QJJK01000012">
    <property type="protein sequence ID" value="PXW54060.1"/>
    <property type="molecule type" value="Genomic_DNA"/>
</dbReference>
<dbReference type="PROSITE" id="PS50893">
    <property type="entry name" value="ABC_TRANSPORTER_2"/>
    <property type="match status" value="2"/>
</dbReference>
<evidence type="ECO:0000313" key="7">
    <source>
        <dbReference type="EMBL" id="PXW54060.1"/>
    </source>
</evidence>
<keyword evidence="8" id="KW-1185">Reference proteome</keyword>
<dbReference type="OrthoDB" id="9802264at2"/>
<dbReference type="GO" id="GO:0005886">
    <property type="term" value="C:plasma membrane"/>
    <property type="evidence" value="ECO:0007669"/>
    <property type="project" value="UniProtKB-SubCell"/>
</dbReference>
<dbReference type="SUPFAM" id="SSF52540">
    <property type="entry name" value="P-loop containing nucleoside triphosphate hydrolases"/>
    <property type="match status" value="2"/>
</dbReference>
<evidence type="ECO:0000256" key="2">
    <source>
        <dbReference type="ARBA" id="ARBA00005417"/>
    </source>
</evidence>
<evidence type="ECO:0000256" key="3">
    <source>
        <dbReference type="ARBA" id="ARBA00022448"/>
    </source>
</evidence>
<organism evidence="7 8">
    <name type="scientific">Chelatococcus asaccharovorans</name>
    <dbReference type="NCBI Taxonomy" id="28210"/>
    <lineage>
        <taxon>Bacteria</taxon>
        <taxon>Pseudomonadati</taxon>
        <taxon>Pseudomonadota</taxon>
        <taxon>Alphaproteobacteria</taxon>
        <taxon>Hyphomicrobiales</taxon>
        <taxon>Chelatococcaceae</taxon>
        <taxon>Chelatococcus</taxon>
    </lineage>
</organism>
<comment type="caution">
    <text evidence="7">The sequence shown here is derived from an EMBL/GenBank/DDBJ whole genome shotgun (WGS) entry which is preliminary data.</text>
</comment>
<dbReference type="GO" id="GO:0015833">
    <property type="term" value="P:peptide transport"/>
    <property type="evidence" value="ECO:0007669"/>
    <property type="project" value="InterPro"/>
</dbReference>
<dbReference type="FunFam" id="3.40.50.300:FF:000016">
    <property type="entry name" value="Oligopeptide ABC transporter ATP-binding component"/>
    <property type="match status" value="1"/>
</dbReference>
<accession>A0A2V3TXF2</accession>
<evidence type="ECO:0000256" key="4">
    <source>
        <dbReference type="ARBA" id="ARBA00022741"/>
    </source>
</evidence>
<dbReference type="PROSITE" id="PS00211">
    <property type="entry name" value="ABC_TRANSPORTER_1"/>
    <property type="match status" value="2"/>
</dbReference>
<dbReference type="Proteomes" id="UP000248021">
    <property type="component" value="Unassembled WGS sequence"/>
</dbReference>